<gene>
    <name evidence="4" type="ORF">F5X68DRAFT_226189</name>
</gene>
<dbReference type="InterPro" id="IPR050613">
    <property type="entry name" value="Sec_Metabolite_Reg"/>
</dbReference>
<dbReference type="GO" id="GO:0003677">
    <property type="term" value="F:DNA binding"/>
    <property type="evidence" value="ECO:0007669"/>
    <property type="project" value="InterPro"/>
</dbReference>
<evidence type="ECO:0000256" key="2">
    <source>
        <dbReference type="ARBA" id="ARBA00023242"/>
    </source>
</evidence>
<dbReference type="PANTHER" id="PTHR31001">
    <property type="entry name" value="UNCHARACTERIZED TRANSCRIPTIONAL REGULATORY PROTEIN"/>
    <property type="match status" value="1"/>
</dbReference>
<name>A0A9P9ACV8_9PEZI</name>
<dbReference type="Proteomes" id="UP000770015">
    <property type="component" value="Unassembled WGS sequence"/>
</dbReference>
<accession>A0A9P9ACV8</accession>
<dbReference type="CDD" id="cd12148">
    <property type="entry name" value="fungal_TF_MHR"/>
    <property type="match status" value="1"/>
</dbReference>
<evidence type="ECO:0000256" key="1">
    <source>
        <dbReference type="ARBA" id="ARBA00004123"/>
    </source>
</evidence>
<comment type="subcellular location">
    <subcellularLocation>
        <location evidence="1">Nucleus</location>
    </subcellularLocation>
</comment>
<dbReference type="EMBL" id="JAGSXJ010000001">
    <property type="protein sequence ID" value="KAH6696781.1"/>
    <property type="molecule type" value="Genomic_DNA"/>
</dbReference>
<sequence length="382" mass="43736">MPISTGGAGSWVHDWSDIVLPTSRISDELVAFDEIWNSWVHYALEYPVFRQECQDFARNVQGIGKLEAVDPFWLSVYFSVLCAALLMMDDGQAEELLGSENMAALNVDELCRIWYDAAVFCLHKADFMRVPHICTLQTVAILGMCFHIFGDADLGSHLRKSAIRIGRRLGIDTGHSERAEPLSTEAQRRVWWTLVIVEWLTMPYEPSEVTEKDFAVPLPCPVDSAERTTPHKVDPAHYHAFMARTARVYHRFCRAVVYDSGSLEQSVRAADDELAQIIETLPEHLQPDLSCSIQTQEDECEEPWVTWQRFDVTLVLLHHRIAINRTLQHLWTQSPGQYGWARAVSIRSATDIIWISQNWNQPVTMRKQWSIHLSLYNVLADD</sequence>
<proteinExistence type="predicted"/>
<dbReference type="GO" id="GO:0008270">
    <property type="term" value="F:zinc ion binding"/>
    <property type="evidence" value="ECO:0007669"/>
    <property type="project" value="InterPro"/>
</dbReference>
<comment type="caution">
    <text evidence="4">The sequence shown here is derived from an EMBL/GenBank/DDBJ whole genome shotgun (WGS) entry which is preliminary data.</text>
</comment>
<dbReference type="Pfam" id="PF04082">
    <property type="entry name" value="Fungal_trans"/>
    <property type="match status" value="1"/>
</dbReference>
<evidence type="ECO:0000313" key="5">
    <source>
        <dbReference type="Proteomes" id="UP000770015"/>
    </source>
</evidence>
<keyword evidence="5" id="KW-1185">Reference proteome</keyword>
<dbReference type="PANTHER" id="PTHR31001:SF90">
    <property type="entry name" value="CENTROMERE DNA-BINDING PROTEIN COMPLEX CBF3 SUBUNIT B"/>
    <property type="match status" value="1"/>
</dbReference>
<reference evidence="4" key="1">
    <citation type="journal article" date="2021" name="Nat. Commun.">
        <title>Genetic determinants of endophytism in the Arabidopsis root mycobiome.</title>
        <authorList>
            <person name="Mesny F."/>
            <person name="Miyauchi S."/>
            <person name="Thiergart T."/>
            <person name="Pickel B."/>
            <person name="Atanasova L."/>
            <person name="Karlsson M."/>
            <person name="Huettel B."/>
            <person name="Barry K.W."/>
            <person name="Haridas S."/>
            <person name="Chen C."/>
            <person name="Bauer D."/>
            <person name="Andreopoulos W."/>
            <person name="Pangilinan J."/>
            <person name="LaButti K."/>
            <person name="Riley R."/>
            <person name="Lipzen A."/>
            <person name="Clum A."/>
            <person name="Drula E."/>
            <person name="Henrissat B."/>
            <person name="Kohler A."/>
            <person name="Grigoriev I.V."/>
            <person name="Martin F.M."/>
            <person name="Hacquard S."/>
        </authorList>
    </citation>
    <scope>NUCLEOTIDE SEQUENCE</scope>
    <source>
        <strain evidence="4">MPI-SDFR-AT-0117</strain>
    </source>
</reference>
<dbReference type="GO" id="GO:0006351">
    <property type="term" value="P:DNA-templated transcription"/>
    <property type="evidence" value="ECO:0007669"/>
    <property type="project" value="InterPro"/>
</dbReference>
<protein>
    <recommendedName>
        <fullName evidence="3">Xylanolytic transcriptional activator regulatory domain-containing protein</fullName>
    </recommendedName>
</protein>
<evidence type="ECO:0000313" key="4">
    <source>
        <dbReference type="EMBL" id="KAH6696781.1"/>
    </source>
</evidence>
<evidence type="ECO:0000259" key="3">
    <source>
        <dbReference type="Pfam" id="PF04082"/>
    </source>
</evidence>
<keyword evidence="2" id="KW-0539">Nucleus</keyword>
<feature type="domain" description="Xylanolytic transcriptional activator regulatory" evidence="3">
    <location>
        <begin position="74"/>
        <end position="269"/>
    </location>
</feature>
<dbReference type="InterPro" id="IPR007219">
    <property type="entry name" value="XnlR_reg_dom"/>
</dbReference>
<organism evidence="4 5">
    <name type="scientific">Plectosphaerella plurivora</name>
    <dbReference type="NCBI Taxonomy" id="936078"/>
    <lineage>
        <taxon>Eukaryota</taxon>
        <taxon>Fungi</taxon>
        <taxon>Dikarya</taxon>
        <taxon>Ascomycota</taxon>
        <taxon>Pezizomycotina</taxon>
        <taxon>Sordariomycetes</taxon>
        <taxon>Hypocreomycetidae</taxon>
        <taxon>Glomerellales</taxon>
        <taxon>Plectosphaerellaceae</taxon>
        <taxon>Plectosphaerella</taxon>
    </lineage>
</organism>
<dbReference type="AlphaFoldDB" id="A0A9P9ACV8"/>
<dbReference type="OrthoDB" id="1747771at2759"/>
<dbReference type="GO" id="GO:0005634">
    <property type="term" value="C:nucleus"/>
    <property type="evidence" value="ECO:0007669"/>
    <property type="project" value="UniProtKB-SubCell"/>
</dbReference>